<accession>A0A7J7EH78</accession>
<feature type="region of interest" description="Disordered" evidence="1">
    <location>
        <begin position="28"/>
        <end position="78"/>
    </location>
</feature>
<feature type="compositionally biased region" description="Basic residues" evidence="1">
    <location>
        <begin position="69"/>
        <end position="78"/>
    </location>
</feature>
<dbReference type="AlphaFoldDB" id="A0A7J7EH78"/>
<reference evidence="2 3" key="1">
    <citation type="journal article" date="2020" name="Mol. Biol. Evol.">
        <title>Interspecific Gene Flow and the Evolution of Specialization in Black and White Rhinoceros.</title>
        <authorList>
            <person name="Moodley Y."/>
            <person name="Westbury M.V."/>
            <person name="Russo I.M."/>
            <person name="Gopalakrishnan S."/>
            <person name="Rakotoarivelo A."/>
            <person name="Olsen R.A."/>
            <person name="Prost S."/>
            <person name="Tunstall T."/>
            <person name="Ryder O.A."/>
            <person name="Dalen L."/>
            <person name="Bruford M.W."/>
        </authorList>
    </citation>
    <scope>NUCLEOTIDE SEQUENCE [LARGE SCALE GENOMIC DNA]</scope>
    <source>
        <strain evidence="2">SBR-YM</strain>
        <tissue evidence="2">Skin</tissue>
    </source>
</reference>
<evidence type="ECO:0000313" key="2">
    <source>
        <dbReference type="EMBL" id="KAF5915109.1"/>
    </source>
</evidence>
<keyword evidence="3" id="KW-1185">Reference proteome</keyword>
<feature type="compositionally biased region" description="Low complexity" evidence="1">
    <location>
        <begin position="39"/>
        <end position="48"/>
    </location>
</feature>
<dbReference type="EMBL" id="JACDTQ010002889">
    <property type="protein sequence ID" value="KAF5915109.1"/>
    <property type="molecule type" value="Genomic_DNA"/>
</dbReference>
<evidence type="ECO:0000313" key="3">
    <source>
        <dbReference type="Proteomes" id="UP000551758"/>
    </source>
</evidence>
<proteinExistence type="predicted"/>
<gene>
    <name evidence="2" type="ORF">HPG69_013379</name>
</gene>
<evidence type="ECO:0000256" key="1">
    <source>
        <dbReference type="SAM" id="MobiDB-lite"/>
    </source>
</evidence>
<dbReference type="Proteomes" id="UP000551758">
    <property type="component" value="Unassembled WGS sequence"/>
</dbReference>
<sequence>MAAAAGDGAVKPLQCAMKLANGAIELDTSNRPRVRRGEAGAVAAAQTRGRGGATGWAPAGPSGGTLGRRAGHRAPIRR</sequence>
<protein>
    <submittedName>
        <fullName evidence="2">Uncharacterized protein</fullName>
    </submittedName>
</protein>
<comment type="caution">
    <text evidence="2">The sequence shown here is derived from an EMBL/GenBank/DDBJ whole genome shotgun (WGS) entry which is preliminary data.</text>
</comment>
<organism evidence="2 3">
    <name type="scientific">Diceros bicornis minor</name>
    <name type="common">South-central black rhinoceros</name>
    <dbReference type="NCBI Taxonomy" id="77932"/>
    <lineage>
        <taxon>Eukaryota</taxon>
        <taxon>Metazoa</taxon>
        <taxon>Chordata</taxon>
        <taxon>Craniata</taxon>
        <taxon>Vertebrata</taxon>
        <taxon>Euteleostomi</taxon>
        <taxon>Mammalia</taxon>
        <taxon>Eutheria</taxon>
        <taxon>Laurasiatheria</taxon>
        <taxon>Perissodactyla</taxon>
        <taxon>Rhinocerotidae</taxon>
        <taxon>Diceros</taxon>
    </lineage>
</organism>
<name>A0A7J7EH78_DICBM</name>